<keyword evidence="10 11" id="KW-0325">Glycoprotein</keyword>
<keyword evidence="5 11" id="KW-0808">Transferase</keyword>
<keyword evidence="16" id="KW-1185">Reference proteome</keyword>
<comment type="similarity">
    <text evidence="3 11">Belongs to the glycosyltransferase 7 family.</text>
</comment>
<comment type="cofactor">
    <cofactor evidence="11">
        <name>Mn(2+)</name>
        <dbReference type="ChEBI" id="CHEBI:29035"/>
    </cofactor>
</comment>
<evidence type="ECO:0000259" key="14">
    <source>
        <dbReference type="Pfam" id="PF13733"/>
    </source>
</evidence>
<dbReference type="Pfam" id="PF13733">
    <property type="entry name" value="Glyco_transf_7N"/>
    <property type="match status" value="1"/>
</dbReference>
<dbReference type="InterPro" id="IPR029044">
    <property type="entry name" value="Nucleotide-diphossugar_trans"/>
</dbReference>
<evidence type="ECO:0000313" key="15">
    <source>
        <dbReference type="EMBL" id="KAJ3616835.1"/>
    </source>
</evidence>
<evidence type="ECO:0000256" key="6">
    <source>
        <dbReference type="ARBA" id="ARBA00022692"/>
    </source>
</evidence>
<dbReference type="GO" id="GO:0046872">
    <property type="term" value="F:metal ion binding"/>
    <property type="evidence" value="ECO:0007669"/>
    <property type="project" value="UniProtKB-UniRule"/>
</dbReference>
<evidence type="ECO:0000256" key="11">
    <source>
        <dbReference type="RuleBase" id="RU368121"/>
    </source>
</evidence>
<dbReference type="GO" id="GO:0030166">
    <property type="term" value="P:proteoglycan biosynthetic process"/>
    <property type="evidence" value="ECO:0007669"/>
    <property type="project" value="TreeGrafter"/>
</dbReference>
<comment type="pathway">
    <text evidence="2 11">Protein modification; protein glycosylation.</text>
</comment>
<accession>A0AA38HJF1</accession>
<dbReference type="SUPFAM" id="SSF53448">
    <property type="entry name" value="Nucleotide-diphospho-sugar transferases"/>
    <property type="match status" value="1"/>
</dbReference>
<evidence type="ECO:0000256" key="9">
    <source>
        <dbReference type="ARBA" id="ARBA00023136"/>
    </source>
</evidence>
<dbReference type="PANTHER" id="PTHR19300">
    <property type="entry name" value="BETA-1,4-GALACTOSYLTRANSFERASE"/>
    <property type="match status" value="1"/>
</dbReference>
<evidence type="ECO:0000256" key="7">
    <source>
        <dbReference type="ARBA" id="ARBA00022968"/>
    </source>
</evidence>
<feature type="compositionally biased region" description="Basic and acidic residues" evidence="12">
    <location>
        <begin position="1"/>
        <end position="26"/>
    </location>
</feature>
<keyword evidence="11" id="KW-0464">Manganese</keyword>
<comment type="function">
    <text evidence="11">Catalyzes the transfer of galactose onto proteins or lipids.</text>
</comment>
<evidence type="ECO:0000256" key="4">
    <source>
        <dbReference type="ARBA" id="ARBA00022676"/>
    </source>
</evidence>
<reference evidence="15" key="1">
    <citation type="journal article" date="2023" name="G3 (Bethesda)">
        <title>Whole genome assemblies of Zophobas morio and Tenebrio molitor.</title>
        <authorList>
            <person name="Kaur S."/>
            <person name="Stinson S.A."/>
            <person name="diCenzo G.C."/>
        </authorList>
    </citation>
    <scope>NUCLEOTIDE SEQUENCE</scope>
    <source>
        <strain evidence="15">QUZm001</strain>
    </source>
</reference>
<feature type="domain" description="Galactosyltransferase N-terminal" evidence="14">
    <location>
        <begin position="48"/>
        <end position="143"/>
    </location>
</feature>
<evidence type="ECO:0000259" key="13">
    <source>
        <dbReference type="Pfam" id="PF02709"/>
    </source>
</evidence>
<dbReference type="Pfam" id="PF02709">
    <property type="entry name" value="Glyco_transf_7C"/>
    <property type="match status" value="1"/>
</dbReference>
<evidence type="ECO:0000256" key="2">
    <source>
        <dbReference type="ARBA" id="ARBA00004922"/>
    </source>
</evidence>
<dbReference type="Gene3D" id="3.90.550.10">
    <property type="entry name" value="Spore Coat Polysaccharide Biosynthesis Protein SpsA, Chain A"/>
    <property type="match status" value="1"/>
</dbReference>
<keyword evidence="7 11" id="KW-0735">Signal-anchor</keyword>
<dbReference type="InterPro" id="IPR027995">
    <property type="entry name" value="Galactosyl_T_N"/>
</dbReference>
<dbReference type="InterPro" id="IPR027791">
    <property type="entry name" value="Galactosyl_T_C"/>
</dbReference>
<comment type="subcellular location">
    <subcellularLocation>
        <location evidence="1 11">Membrane</location>
        <topology evidence="1 11">Single-pass type II membrane protein</topology>
    </subcellularLocation>
</comment>
<dbReference type="Proteomes" id="UP001168821">
    <property type="component" value="Unassembled WGS sequence"/>
</dbReference>
<gene>
    <name evidence="15" type="ORF">Zmor_009003</name>
</gene>
<sequence length="303" mass="35318">MKQKREDTLRKRLEKVKERKEKREKQSQSNLSALDESILLVNILPNTLGVIVPFRNRSKHIRPFITHMTKYLSDKGIPHQFWVINQTDAFRFNRGKLFNIGVKYASYAGFLLYKFMVQTLNILFFTLGCDYFALHDIDLLPDNPNLDYGKPVKTGVYHVSRPGLHPLYRHSKFLGGIITITKEAFISVNGFSNDYWGWGREDDDFRERIRSKKIKVDRPPLLSTGTKKTFINLHLKEDIRDKSKTEEQNRYAKQHFPERGFNDTSLSETCFWEKSLAGIVYFVVDAKLSCDAKTTPWCLPLST</sequence>
<dbReference type="AlphaFoldDB" id="A0AA38HJF1"/>
<evidence type="ECO:0000256" key="1">
    <source>
        <dbReference type="ARBA" id="ARBA00004606"/>
    </source>
</evidence>
<protein>
    <recommendedName>
        <fullName evidence="11">Beta-1,4-N-acetylgalactosaminyltransferase</fullName>
        <ecNumber evidence="11">2.4.1.-</ecNumber>
    </recommendedName>
    <alternativeName>
        <fullName evidence="11">Beta-4-GalNAcT</fullName>
    </alternativeName>
</protein>
<evidence type="ECO:0000256" key="3">
    <source>
        <dbReference type="ARBA" id="ARBA00005735"/>
    </source>
</evidence>
<organism evidence="15 16">
    <name type="scientific">Zophobas morio</name>
    <dbReference type="NCBI Taxonomy" id="2755281"/>
    <lineage>
        <taxon>Eukaryota</taxon>
        <taxon>Metazoa</taxon>
        <taxon>Ecdysozoa</taxon>
        <taxon>Arthropoda</taxon>
        <taxon>Hexapoda</taxon>
        <taxon>Insecta</taxon>
        <taxon>Pterygota</taxon>
        <taxon>Neoptera</taxon>
        <taxon>Endopterygota</taxon>
        <taxon>Coleoptera</taxon>
        <taxon>Polyphaga</taxon>
        <taxon>Cucujiformia</taxon>
        <taxon>Tenebrionidae</taxon>
        <taxon>Zophobas</taxon>
    </lineage>
</organism>
<keyword evidence="6" id="KW-0812">Transmembrane</keyword>
<keyword evidence="9" id="KW-0472">Membrane</keyword>
<evidence type="ECO:0000256" key="5">
    <source>
        <dbReference type="ARBA" id="ARBA00022679"/>
    </source>
</evidence>
<evidence type="ECO:0000313" key="16">
    <source>
        <dbReference type="Proteomes" id="UP001168821"/>
    </source>
</evidence>
<proteinExistence type="inferred from homology"/>
<evidence type="ECO:0000256" key="8">
    <source>
        <dbReference type="ARBA" id="ARBA00022989"/>
    </source>
</evidence>
<evidence type="ECO:0000256" key="12">
    <source>
        <dbReference type="SAM" id="MobiDB-lite"/>
    </source>
</evidence>
<name>A0AA38HJF1_9CUCU</name>
<dbReference type="GO" id="GO:0005975">
    <property type="term" value="P:carbohydrate metabolic process"/>
    <property type="evidence" value="ECO:0007669"/>
    <property type="project" value="InterPro"/>
</dbReference>
<keyword evidence="8" id="KW-1133">Transmembrane helix</keyword>
<evidence type="ECO:0000256" key="10">
    <source>
        <dbReference type="ARBA" id="ARBA00023180"/>
    </source>
</evidence>
<feature type="domain" description="Galactosyltransferase C-terminal" evidence="13">
    <location>
        <begin position="159"/>
        <end position="223"/>
    </location>
</feature>
<dbReference type="EMBL" id="JALNTZ010002795">
    <property type="protein sequence ID" value="KAJ3616835.1"/>
    <property type="molecule type" value="Genomic_DNA"/>
</dbReference>
<dbReference type="EC" id="2.4.1.-" evidence="11"/>
<dbReference type="GO" id="GO:0046525">
    <property type="term" value="F:xylosylprotein 4-beta-galactosyltransferase activity"/>
    <property type="evidence" value="ECO:0007669"/>
    <property type="project" value="TreeGrafter"/>
</dbReference>
<dbReference type="PRINTS" id="PR02050">
    <property type="entry name" value="B14GALTRFASE"/>
</dbReference>
<feature type="region of interest" description="Disordered" evidence="12">
    <location>
        <begin position="1"/>
        <end position="28"/>
    </location>
</feature>
<dbReference type="InterPro" id="IPR003859">
    <property type="entry name" value="Galactosyl_T"/>
</dbReference>
<dbReference type="GO" id="GO:0005794">
    <property type="term" value="C:Golgi apparatus"/>
    <property type="evidence" value="ECO:0007669"/>
    <property type="project" value="TreeGrafter"/>
</dbReference>
<comment type="caution">
    <text evidence="15">The sequence shown here is derived from an EMBL/GenBank/DDBJ whole genome shotgun (WGS) entry which is preliminary data.</text>
</comment>
<dbReference type="PANTHER" id="PTHR19300:SF30">
    <property type="entry name" value="BETA-1,4-GALACTOSYLTRANSFERASE 7"/>
    <property type="match status" value="1"/>
</dbReference>
<dbReference type="GO" id="GO:0016020">
    <property type="term" value="C:membrane"/>
    <property type="evidence" value="ECO:0007669"/>
    <property type="project" value="UniProtKB-SubCell"/>
</dbReference>
<keyword evidence="11" id="KW-0479">Metal-binding</keyword>
<keyword evidence="4 11" id="KW-0328">Glycosyltransferase</keyword>